<gene>
    <name evidence="4" type="ORF">DBV15_00971</name>
</gene>
<dbReference type="EMBL" id="QBLH01003812">
    <property type="protein sequence ID" value="TGZ32774.1"/>
    <property type="molecule type" value="Genomic_DNA"/>
</dbReference>
<dbReference type="Proteomes" id="UP000310200">
    <property type="component" value="Unassembled WGS sequence"/>
</dbReference>
<dbReference type="GO" id="GO:0008146">
    <property type="term" value="F:sulfotransferase activity"/>
    <property type="evidence" value="ECO:0007669"/>
    <property type="project" value="InterPro"/>
</dbReference>
<name>A0A4V3S6B3_9HYME</name>
<evidence type="ECO:0000313" key="4">
    <source>
        <dbReference type="EMBL" id="TGZ32774.1"/>
    </source>
</evidence>
<protein>
    <submittedName>
        <fullName evidence="4">Estrogen sulfotransferase</fullName>
    </submittedName>
</protein>
<evidence type="ECO:0000313" key="5">
    <source>
        <dbReference type="Proteomes" id="UP000310200"/>
    </source>
</evidence>
<organism evidence="4 5">
    <name type="scientific">Temnothorax longispinosus</name>
    <dbReference type="NCBI Taxonomy" id="300112"/>
    <lineage>
        <taxon>Eukaryota</taxon>
        <taxon>Metazoa</taxon>
        <taxon>Ecdysozoa</taxon>
        <taxon>Arthropoda</taxon>
        <taxon>Hexapoda</taxon>
        <taxon>Insecta</taxon>
        <taxon>Pterygota</taxon>
        <taxon>Neoptera</taxon>
        <taxon>Endopterygota</taxon>
        <taxon>Hymenoptera</taxon>
        <taxon>Apocrita</taxon>
        <taxon>Aculeata</taxon>
        <taxon>Formicoidea</taxon>
        <taxon>Formicidae</taxon>
        <taxon>Myrmicinae</taxon>
        <taxon>Temnothorax</taxon>
    </lineage>
</organism>
<keyword evidence="2 4" id="KW-0808">Transferase</keyword>
<dbReference type="STRING" id="300112.A0A4V3S6B3"/>
<evidence type="ECO:0000256" key="1">
    <source>
        <dbReference type="ARBA" id="ARBA00005771"/>
    </source>
</evidence>
<evidence type="ECO:0000256" key="2">
    <source>
        <dbReference type="ARBA" id="ARBA00022679"/>
    </source>
</evidence>
<dbReference type="Pfam" id="PF00685">
    <property type="entry name" value="Sulfotransfer_1"/>
    <property type="match status" value="1"/>
</dbReference>
<keyword evidence="5" id="KW-1185">Reference proteome</keyword>
<dbReference type="AlphaFoldDB" id="A0A4V3S6B3"/>
<reference evidence="4 5" key="1">
    <citation type="journal article" date="2019" name="Philos. Trans. R. Soc. Lond., B, Biol. Sci.">
        <title>Ant behaviour and brain gene expression of defending hosts depend on the ecological success of the intruding social parasite.</title>
        <authorList>
            <person name="Kaur R."/>
            <person name="Stoldt M."/>
            <person name="Jongepier E."/>
            <person name="Feldmeyer B."/>
            <person name="Menzel F."/>
            <person name="Bornberg-Bauer E."/>
            <person name="Foitzik S."/>
        </authorList>
    </citation>
    <scope>NUCLEOTIDE SEQUENCE [LARGE SCALE GENOMIC DNA]</scope>
    <source>
        <tissue evidence="4">Whole body</tissue>
    </source>
</reference>
<feature type="domain" description="Sulfotransferase" evidence="3">
    <location>
        <begin position="64"/>
        <end position="188"/>
    </location>
</feature>
<dbReference type="InterPro" id="IPR027417">
    <property type="entry name" value="P-loop_NTPase"/>
</dbReference>
<dbReference type="InterPro" id="IPR000863">
    <property type="entry name" value="Sulfotransferase_dom"/>
</dbReference>
<proteinExistence type="inferred from homology"/>
<comment type="similarity">
    <text evidence="1">Belongs to the sulfotransferase 1 family.</text>
</comment>
<dbReference type="Gene3D" id="3.40.50.300">
    <property type="entry name" value="P-loop containing nucleotide triphosphate hydrolases"/>
    <property type="match status" value="2"/>
</dbReference>
<evidence type="ECO:0000259" key="3">
    <source>
        <dbReference type="Pfam" id="PF00685"/>
    </source>
</evidence>
<dbReference type="SUPFAM" id="SSF52540">
    <property type="entry name" value="P-loop containing nucleoside triphosphate hydrolases"/>
    <property type="match status" value="1"/>
</dbReference>
<sequence length="205" mass="24342">MAREPPKYELLPEEKTREMLKLFKGERTGFVLVGPKKYFFPFRYIEQGAGFYNFEARPDDTWILSHPRSAPWSPYWAHLKEAWALRNNKNLLFMFYEEMTHDFPKAIKKVAKFLNKTYTDEEVSKVVDYLDIKNFRNNPMVNYSELKACGIIAEESFVRKGGTNWKNIFTAEINAKADKWIEENLIDTDLRFPFFNNNNKINNKN</sequence>
<accession>A0A4V3S6B3</accession>
<dbReference type="PANTHER" id="PTHR11783">
    <property type="entry name" value="SULFOTRANSFERASE SULT"/>
    <property type="match status" value="1"/>
</dbReference>
<comment type="caution">
    <text evidence="4">The sequence shown here is derived from an EMBL/GenBank/DDBJ whole genome shotgun (WGS) entry which is preliminary data.</text>
</comment>